<evidence type="ECO:0000256" key="2">
    <source>
        <dbReference type="SAM" id="SignalP"/>
    </source>
</evidence>
<keyword evidence="2" id="KW-0732">Signal</keyword>
<evidence type="ECO:0000313" key="4">
    <source>
        <dbReference type="Proteomes" id="UP000275078"/>
    </source>
</evidence>
<dbReference type="EMBL" id="ML119857">
    <property type="protein sequence ID" value="RPA72555.1"/>
    <property type="molecule type" value="Genomic_DNA"/>
</dbReference>
<dbReference type="AlphaFoldDB" id="A0A3N4HEB6"/>
<dbReference type="Proteomes" id="UP000275078">
    <property type="component" value="Unassembled WGS sequence"/>
</dbReference>
<keyword evidence="4" id="KW-1185">Reference proteome</keyword>
<evidence type="ECO:0000313" key="3">
    <source>
        <dbReference type="EMBL" id="RPA72555.1"/>
    </source>
</evidence>
<sequence>MRCSPGRLATVLVPLGLAISANGAPIVVLDDLLDVSKVLKDAAISNHARPTTTESVLVIKKVTRTLTVTAGEEPTSTASVVEVPAEPTSSPSGSTSSNQDVSSSAAQLTSSTDEGNSELIADFSEGILGLGFAGDIVDFTVPSFGSAPVGNMSSALMESSPILLETTQVSSTSEVSSVISSISFFADETGSKYTEYDSSEEDTEEDTASLLAEVAQNSQNEETQPFQLRTPGPGDSPELLAESRRDVVSSVSFVGDAIGIKITEYDSTVSLLPSEEDTASLLAEVAQDSQKEESQPVQLRTPGPGDLLIETLPAGVETVDEALPHSYSIWYNSLEPIQRIHKKFYTALEALGVPFMSMRNYTIPISTPDYPGTDIYVEGVTKEQLAKLPGAVHVLEMFRSRAVPTENGPKAEDEYEDAELVEGYTVTILTPATDGVVGVPDEDFGPDELVDEYSFTYLVPNTDGPGGEAVYVVGKPGAEYEDEELVSIPNTSADDVLLAPLPAGADMSAVDYFNRNRDDDSVGLSKAGDEFPEQSAAEPGFEGEELDAYLVATDPVTGQPSDAEIVAAALGLVPGKSAPKDPLQFAASDYMRWEAARIVSSGSGVQAGAAGGPVEDAGVEELIAAGNPIIEKPFSDEDVDIFSGGGARNDIIDALGFEVIDRGDEGGEFPETGTAVEEEAPEVTQYTAEDGAALDGDDDTGDDFFATGTVIEEDEQNGPELDAILTPITDASGQVVDSVEVAAALGLREEEEDEHEHDELDASGQELDAIVTPITDAEGQEVDSAEVAEALGLPDPNALDI</sequence>
<feature type="compositionally biased region" description="Low complexity" evidence="1">
    <location>
        <begin position="87"/>
        <end position="97"/>
    </location>
</feature>
<name>A0A3N4HEB6_ASCIM</name>
<accession>A0A3N4HEB6</accession>
<feature type="signal peptide" evidence="2">
    <location>
        <begin position="1"/>
        <end position="23"/>
    </location>
</feature>
<organism evidence="3 4">
    <name type="scientific">Ascobolus immersus RN42</name>
    <dbReference type="NCBI Taxonomy" id="1160509"/>
    <lineage>
        <taxon>Eukaryota</taxon>
        <taxon>Fungi</taxon>
        <taxon>Dikarya</taxon>
        <taxon>Ascomycota</taxon>
        <taxon>Pezizomycotina</taxon>
        <taxon>Pezizomycetes</taxon>
        <taxon>Pezizales</taxon>
        <taxon>Ascobolaceae</taxon>
        <taxon>Ascobolus</taxon>
    </lineage>
</organism>
<gene>
    <name evidence="3" type="ORF">BJ508DRAFT_381510</name>
</gene>
<reference evidence="3 4" key="1">
    <citation type="journal article" date="2018" name="Nat. Ecol. Evol.">
        <title>Pezizomycetes genomes reveal the molecular basis of ectomycorrhizal truffle lifestyle.</title>
        <authorList>
            <person name="Murat C."/>
            <person name="Payen T."/>
            <person name="Noel B."/>
            <person name="Kuo A."/>
            <person name="Morin E."/>
            <person name="Chen J."/>
            <person name="Kohler A."/>
            <person name="Krizsan K."/>
            <person name="Balestrini R."/>
            <person name="Da Silva C."/>
            <person name="Montanini B."/>
            <person name="Hainaut M."/>
            <person name="Levati E."/>
            <person name="Barry K.W."/>
            <person name="Belfiori B."/>
            <person name="Cichocki N."/>
            <person name="Clum A."/>
            <person name="Dockter R.B."/>
            <person name="Fauchery L."/>
            <person name="Guy J."/>
            <person name="Iotti M."/>
            <person name="Le Tacon F."/>
            <person name="Lindquist E.A."/>
            <person name="Lipzen A."/>
            <person name="Malagnac F."/>
            <person name="Mello A."/>
            <person name="Molinier V."/>
            <person name="Miyauchi S."/>
            <person name="Poulain J."/>
            <person name="Riccioni C."/>
            <person name="Rubini A."/>
            <person name="Sitrit Y."/>
            <person name="Splivallo R."/>
            <person name="Traeger S."/>
            <person name="Wang M."/>
            <person name="Zifcakova L."/>
            <person name="Wipf D."/>
            <person name="Zambonelli A."/>
            <person name="Paolocci F."/>
            <person name="Nowrousian M."/>
            <person name="Ottonello S."/>
            <person name="Baldrian P."/>
            <person name="Spatafora J.W."/>
            <person name="Henrissat B."/>
            <person name="Nagy L.G."/>
            <person name="Aury J.M."/>
            <person name="Wincker P."/>
            <person name="Grigoriev I.V."/>
            <person name="Bonfante P."/>
            <person name="Martin F.M."/>
        </authorList>
    </citation>
    <scope>NUCLEOTIDE SEQUENCE [LARGE SCALE GENOMIC DNA]</scope>
    <source>
        <strain evidence="3 4">RN42</strain>
    </source>
</reference>
<evidence type="ECO:0000256" key="1">
    <source>
        <dbReference type="SAM" id="MobiDB-lite"/>
    </source>
</evidence>
<feature type="region of interest" description="Disordered" evidence="1">
    <location>
        <begin position="521"/>
        <end position="540"/>
    </location>
</feature>
<feature type="chain" id="PRO_5018283930" evidence="2">
    <location>
        <begin position="24"/>
        <end position="801"/>
    </location>
</feature>
<feature type="region of interest" description="Disordered" evidence="1">
    <location>
        <begin position="70"/>
        <end position="113"/>
    </location>
</feature>
<feature type="compositionally biased region" description="Polar residues" evidence="1">
    <location>
        <begin position="98"/>
        <end position="113"/>
    </location>
</feature>
<feature type="compositionally biased region" description="Polar residues" evidence="1">
    <location>
        <begin position="70"/>
        <end position="79"/>
    </location>
</feature>
<protein>
    <submittedName>
        <fullName evidence="3">Uncharacterized protein</fullName>
    </submittedName>
</protein>
<proteinExistence type="predicted"/>